<dbReference type="PANTHER" id="PTHR11042">
    <property type="entry name" value="EUKARYOTIC TRANSLATION INITIATION FACTOR 2-ALPHA KINASE EIF2-ALPHA KINASE -RELATED"/>
    <property type="match status" value="1"/>
</dbReference>
<dbReference type="STRING" id="670386.D3AWB8"/>
<dbReference type="InterPro" id="IPR000719">
    <property type="entry name" value="Prot_kinase_dom"/>
</dbReference>
<evidence type="ECO:0000256" key="5">
    <source>
        <dbReference type="ARBA" id="ARBA00037982"/>
    </source>
</evidence>
<evidence type="ECO:0000256" key="7">
    <source>
        <dbReference type="ARBA" id="ARBA00048679"/>
    </source>
</evidence>
<dbReference type="GO" id="GO:0110031">
    <property type="term" value="P:negative regulation of G2/MI transition of meiotic cell cycle"/>
    <property type="evidence" value="ECO:0007669"/>
    <property type="project" value="TreeGrafter"/>
</dbReference>
<feature type="domain" description="Protein kinase" evidence="9">
    <location>
        <begin position="1"/>
        <end position="190"/>
    </location>
</feature>
<gene>
    <name evidence="10" type="ORF">PPL_00392</name>
</gene>
<keyword evidence="11" id="KW-1185">Reference proteome</keyword>
<dbReference type="InterPro" id="IPR011009">
    <property type="entry name" value="Kinase-like_dom_sf"/>
</dbReference>
<evidence type="ECO:0000256" key="4">
    <source>
        <dbReference type="ARBA" id="ARBA00022840"/>
    </source>
</evidence>
<name>D3AWB8_HETP5</name>
<evidence type="ECO:0000259" key="9">
    <source>
        <dbReference type="PROSITE" id="PS50011"/>
    </source>
</evidence>
<comment type="catalytic activity">
    <reaction evidence="7">
        <text>L-seryl-[protein] + ATP = O-phospho-L-seryl-[protein] + ADP + H(+)</text>
        <dbReference type="Rhea" id="RHEA:17989"/>
        <dbReference type="Rhea" id="RHEA-COMP:9863"/>
        <dbReference type="Rhea" id="RHEA-COMP:11604"/>
        <dbReference type="ChEBI" id="CHEBI:15378"/>
        <dbReference type="ChEBI" id="CHEBI:29999"/>
        <dbReference type="ChEBI" id="CHEBI:30616"/>
        <dbReference type="ChEBI" id="CHEBI:83421"/>
        <dbReference type="ChEBI" id="CHEBI:456216"/>
        <dbReference type="EC" id="2.7.11.1"/>
    </reaction>
</comment>
<keyword evidence="3" id="KW-0418">Kinase</keyword>
<dbReference type="PROSITE" id="PS50011">
    <property type="entry name" value="PROTEIN_KINASE_DOM"/>
    <property type="match status" value="1"/>
</dbReference>
<evidence type="ECO:0000313" key="10">
    <source>
        <dbReference type="EMBL" id="EFA86591.1"/>
    </source>
</evidence>
<dbReference type="InParanoid" id="D3AWB8"/>
<evidence type="ECO:0000256" key="2">
    <source>
        <dbReference type="ARBA" id="ARBA00022741"/>
    </source>
</evidence>
<dbReference type="PANTHER" id="PTHR11042:SF190">
    <property type="entry name" value="MITOSIS INHIBITOR PROTEIN KINASE MIK1"/>
    <property type="match status" value="1"/>
</dbReference>
<dbReference type="SUPFAM" id="SSF56112">
    <property type="entry name" value="Protein kinase-like (PK-like)"/>
    <property type="match status" value="1"/>
</dbReference>
<dbReference type="RefSeq" id="XP_020438696.1">
    <property type="nucleotide sequence ID" value="XM_020571422.1"/>
</dbReference>
<dbReference type="Gene3D" id="1.10.510.10">
    <property type="entry name" value="Transferase(Phosphotransferase) domain 1"/>
    <property type="match status" value="1"/>
</dbReference>
<comment type="catalytic activity">
    <reaction evidence="6">
        <text>L-threonyl-[protein] + ATP = O-phospho-L-threonyl-[protein] + ADP + H(+)</text>
        <dbReference type="Rhea" id="RHEA:46608"/>
        <dbReference type="Rhea" id="RHEA-COMP:11060"/>
        <dbReference type="Rhea" id="RHEA-COMP:11605"/>
        <dbReference type="ChEBI" id="CHEBI:15378"/>
        <dbReference type="ChEBI" id="CHEBI:30013"/>
        <dbReference type="ChEBI" id="CHEBI:30616"/>
        <dbReference type="ChEBI" id="CHEBI:61977"/>
        <dbReference type="ChEBI" id="CHEBI:456216"/>
        <dbReference type="EC" id="2.7.11.1"/>
    </reaction>
</comment>
<dbReference type="InterPro" id="IPR008271">
    <property type="entry name" value="Ser/Thr_kinase_AS"/>
</dbReference>
<reference evidence="10 11" key="1">
    <citation type="journal article" date="2011" name="Genome Res.">
        <title>Phylogeny-wide analysis of social amoeba genomes highlights ancient origins for complex intercellular communication.</title>
        <authorList>
            <person name="Heidel A.J."/>
            <person name="Lawal H.M."/>
            <person name="Felder M."/>
            <person name="Schilde C."/>
            <person name="Helps N.R."/>
            <person name="Tunggal B."/>
            <person name="Rivero F."/>
            <person name="John U."/>
            <person name="Schleicher M."/>
            <person name="Eichinger L."/>
            <person name="Platzer M."/>
            <person name="Noegel A.A."/>
            <person name="Schaap P."/>
            <person name="Gloeckner G."/>
        </authorList>
    </citation>
    <scope>NUCLEOTIDE SEQUENCE [LARGE SCALE GENOMIC DNA]</scope>
    <source>
        <strain evidence="11">ATCC 26659 / Pp 5 / PN500</strain>
    </source>
</reference>
<comment type="caution">
    <text evidence="10">The sequence shown here is derived from an EMBL/GenBank/DDBJ whole genome shotgun (WGS) entry which is preliminary data.</text>
</comment>
<keyword evidence="4" id="KW-0067">ATP-binding</keyword>
<feature type="compositionally biased region" description="Polar residues" evidence="8">
    <location>
        <begin position="55"/>
        <end position="68"/>
    </location>
</feature>
<keyword evidence="1" id="KW-0808">Transferase</keyword>
<dbReference type="GO" id="GO:0005524">
    <property type="term" value="F:ATP binding"/>
    <property type="evidence" value="ECO:0007669"/>
    <property type="project" value="UniProtKB-KW"/>
</dbReference>
<keyword evidence="2" id="KW-0547">Nucleotide-binding</keyword>
<feature type="region of interest" description="Disordered" evidence="8">
    <location>
        <begin position="37"/>
        <end position="68"/>
    </location>
</feature>
<dbReference type="GO" id="GO:0004674">
    <property type="term" value="F:protein serine/threonine kinase activity"/>
    <property type="evidence" value="ECO:0007669"/>
    <property type="project" value="UniProtKB-EC"/>
</dbReference>
<protein>
    <recommendedName>
        <fullName evidence="9">Protein kinase domain-containing protein</fullName>
    </recommendedName>
</protein>
<dbReference type="EMBL" id="ADBJ01000002">
    <property type="protein sequence ID" value="EFA86591.1"/>
    <property type="molecule type" value="Genomic_DNA"/>
</dbReference>
<dbReference type="GO" id="GO:0005737">
    <property type="term" value="C:cytoplasm"/>
    <property type="evidence" value="ECO:0007669"/>
    <property type="project" value="TreeGrafter"/>
</dbReference>
<dbReference type="GO" id="GO:0005634">
    <property type="term" value="C:nucleus"/>
    <property type="evidence" value="ECO:0007669"/>
    <property type="project" value="TreeGrafter"/>
</dbReference>
<dbReference type="AlphaFoldDB" id="D3AWB8"/>
<evidence type="ECO:0000313" key="11">
    <source>
        <dbReference type="Proteomes" id="UP000001396"/>
    </source>
</evidence>
<evidence type="ECO:0000256" key="6">
    <source>
        <dbReference type="ARBA" id="ARBA00047899"/>
    </source>
</evidence>
<evidence type="ECO:0000256" key="3">
    <source>
        <dbReference type="ARBA" id="ARBA00022777"/>
    </source>
</evidence>
<dbReference type="Proteomes" id="UP000001396">
    <property type="component" value="Unassembled WGS sequence"/>
</dbReference>
<comment type="similarity">
    <text evidence="5">Belongs to the protein kinase superfamily. Ser/Thr protein kinase family. GCN2 subfamily.</text>
</comment>
<dbReference type="PROSITE" id="PS00108">
    <property type="entry name" value="PROTEIN_KINASE_ST"/>
    <property type="match status" value="1"/>
</dbReference>
<sequence>MLHLDIKPDNLFISATGTLKIGDFGMAIQLQQQQQQQQQQLNEEQDSTSQQQQQLNNSYDMNTSRDSNNLSIDEDDVYFDFIEGDSRYLAIEFLNDKKLIGMPSDIFSIGVTFFEMVTGKEMPSNGPLWEQLRDDRATEFLEPNKYSNTLYNCILAMMKSNISERITLDDLLKIDQIKNIVNERKLNPNINRVIQLIPQSPKNQFPMLDKENHYNSPMASLSLKSSAHFIINNNNNNNNLNNSSNSISFSNGSSNNINNLFKEQIQLQSQQLQEQQLQPPAAPKSTIKSMKRVLQDSIDGTTSQKVCAIRRSLDNSLQTEDSTMSPRNLLSLFQDSKKE</sequence>
<dbReference type="Pfam" id="PF00069">
    <property type="entry name" value="Pkinase"/>
    <property type="match status" value="2"/>
</dbReference>
<evidence type="ECO:0000256" key="1">
    <source>
        <dbReference type="ARBA" id="ARBA00022679"/>
    </source>
</evidence>
<dbReference type="GeneID" id="31355926"/>
<organism evidence="10 11">
    <name type="scientific">Heterostelium pallidum (strain ATCC 26659 / Pp 5 / PN500)</name>
    <name type="common">Cellular slime mold</name>
    <name type="synonym">Polysphondylium pallidum</name>
    <dbReference type="NCBI Taxonomy" id="670386"/>
    <lineage>
        <taxon>Eukaryota</taxon>
        <taxon>Amoebozoa</taxon>
        <taxon>Evosea</taxon>
        <taxon>Eumycetozoa</taxon>
        <taxon>Dictyostelia</taxon>
        <taxon>Acytosteliales</taxon>
        <taxon>Acytosteliaceae</taxon>
        <taxon>Heterostelium</taxon>
    </lineage>
</organism>
<dbReference type="InterPro" id="IPR050339">
    <property type="entry name" value="CC_SR_Kinase"/>
</dbReference>
<proteinExistence type="inferred from homology"/>
<evidence type="ECO:0000256" key="8">
    <source>
        <dbReference type="SAM" id="MobiDB-lite"/>
    </source>
</evidence>
<accession>D3AWB8</accession>